<feature type="transmembrane region" description="Helical" evidence="1">
    <location>
        <begin position="160"/>
        <end position="181"/>
    </location>
</feature>
<keyword evidence="1" id="KW-0812">Transmembrane</keyword>
<protein>
    <recommendedName>
        <fullName evidence="4">G protein-coupled receptor</fullName>
    </recommendedName>
</protein>
<feature type="non-terminal residue" evidence="2">
    <location>
        <position position="1"/>
    </location>
</feature>
<feature type="transmembrane region" description="Helical" evidence="1">
    <location>
        <begin position="120"/>
        <end position="140"/>
    </location>
</feature>
<evidence type="ECO:0000313" key="3">
    <source>
        <dbReference type="Proteomes" id="UP001432322"/>
    </source>
</evidence>
<comment type="caution">
    <text evidence="2">The sequence shown here is derived from an EMBL/GenBank/DDBJ whole genome shotgun (WGS) entry which is preliminary data.</text>
</comment>
<dbReference type="EMBL" id="BTSY01000004">
    <property type="protein sequence ID" value="GMT23671.1"/>
    <property type="molecule type" value="Genomic_DNA"/>
</dbReference>
<dbReference type="Proteomes" id="UP001432322">
    <property type="component" value="Unassembled WGS sequence"/>
</dbReference>
<name>A0AAV5VVA9_9BILA</name>
<feature type="transmembrane region" description="Helical" evidence="1">
    <location>
        <begin position="74"/>
        <end position="99"/>
    </location>
</feature>
<organism evidence="2 3">
    <name type="scientific">Pristionchus fissidentatus</name>
    <dbReference type="NCBI Taxonomy" id="1538716"/>
    <lineage>
        <taxon>Eukaryota</taxon>
        <taxon>Metazoa</taxon>
        <taxon>Ecdysozoa</taxon>
        <taxon>Nematoda</taxon>
        <taxon>Chromadorea</taxon>
        <taxon>Rhabditida</taxon>
        <taxon>Rhabditina</taxon>
        <taxon>Diplogasteromorpha</taxon>
        <taxon>Diplogasteroidea</taxon>
        <taxon>Neodiplogasteridae</taxon>
        <taxon>Pristionchus</taxon>
    </lineage>
</organism>
<feature type="transmembrane region" description="Helical" evidence="1">
    <location>
        <begin position="44"/>
        <end position="62"/>
    </location>
</feature>
<sequence length="197" mass="22675">SRDSFHLSSHSIPAPLSSLLHLSLLSMTSPLSPGAEKLVTYSNHVTGALYFLFNLSVVVWMYRNSSGHCDSHRIHYIILIGVMMVTDVFWSVGSCILVRDKFILYSPFTFLPSWMDATKCMCLLFFYLISIGVVYFSMVLSRYQKLLSSNSSLRFDKWRLTALNYLHLCMYFFIPMFYCAIESAKKTEKVYCSLSKK</sequence>
<evidence type="ECO:0008006" key="4">
    <source>
        <dbReference type="Google" id="ProtNLM"/>
    </source>
</evidence>
<dbReference type="AlphaFoldDB" id="A0AAV5VVA9"/>
<gene>
    <name evidence="2" type="ORF">PFISCL1PPCAC_14968</name>
</gene>
<keyword evidence="3" id="KW-1185">Reference proteome</keyword>
<evidence type="ECO:0000313" key="2">
    <source>
        <dbReference type="EMBL" id="GMT23671.1"/>
    </source>
</evidence>
<reference evidence="2" key="1">
    <citation type="submission" date="2023-10" db="EMBL/GenBank/DDBJ databases">
        <title>Genome assembly of Pristionchus species.</title>
        <authorList>
            <person name="Yoshida K."/>
            <person name="Sommer R.J."/>
        </authorList>
    </citation>
    <scope>NUCLEOTIDE SEQUENCE</scope>
    <source>
        <strain evidence="2">RS5133</strain>
    </source>
</reference>
<keyword evidence="1" id="KW-1133">Transmembrane helix</keyword>
<accession>A0AAV5VVA9</accession>
<evidence type="ECO:0000256" key="1">
    <source>
        <dbReference type="SAM" id="Phobius"/>
    </source>
</evidence>
<proteinExistence type="predicted"/>
<keyword evidence="1" id="KW-0472">Membrane</keyword>